<comment type="caution">
    <text evidence="1">The sequence shown here is derived from an EMBL/GenBank/DDBJ whole genome shotgun (WGS) entry which is preliminary data.</text>
</comment>
<dbReference type="EMBL" id="VYZN01000016">
    <property type="protein sequence ID" value="KAE9538552.1"/>
    <property type="molecule type" value="Genomic_DNA"/>
</dbReference>
<proteinExistence type="predicted"/>
<reference evidence="1 2" key="1">
    <citation type="submission" date="2019-08" db="EMBL/GenBank/DDBJ databases">
        <title>The genome of the soybean aphid Biotype 1, its phylome, world population structure and adaptation to the North American continent.</title>
        <authorList>
            <person name="Giordano R."/>
            <person name="Donthu R.K."/>
            <person name="Hernandez A.G."/>
            <person name="Wright C.L."/>
            <person name="Zimin A.V."/>
        </authorList>
    </citation>
    <scope>NUCLEOTIDE SEQUENCE [LARGE SCALE GENOMIC DNA]</scope>
    <source>
        <tissue evidence="1">Whole aphids</tissue>
    </source>
</reference>
<name>A0A6G0TTF0_APHGL</name>
<evidence type="ECO:0000313" key="2">
    <source>
        <dbReference type="Proteomes" id="UP000475862"/>
    </source>
</evidence>
<accession>A0A6G0TTF0</accession>
<protein>
    <submittedName>
        <fullName evidence="1">Uncharacterized protein</fullName>
    </submittedName>
</protein>
<sequence length="180" mass="20523">MLNSDVFLDRRIMSPLYVPICGASKFRLTPFPDVGYNERLPLAPWAETNRQPAISRSRYSVRTVCGDTRCELRTGSYRSTVADCVGVRRHRFDLVAMRCVNCARDYVGRSMSRLLNVRKLVVFRPYDQKVAMLIKSCARDRIGRLRLVAPESVAVVWSGIDARRELRTGSRQTSFDGRSS</sequence>
<organism evidence="1 2">
    <name type="scientific">Aphis glycines</name>
    <name type="common">Soybean aphid</name>
    <dbReference type="NCBI Taxonomy" id="307491"/>
    <lineage>
        <taxon>Eukaryota</taxon>
        <taxon>Metazoa</taxon>
        <taxon>Ecdysozoa</taxon>
        <taxon>Arthropoda</taxon>
        <taxon>Hexapoda</taxon>
        <taxon>Insecta</taxon>
        <taxon>Pterygota</taxon>
        <taxon>Neoptera</taxon>
        <taxon>Paraneoptera</taxon>
        <taxon>Hemiptera</taxon>
        <taxon>Sternorrhyncha</taxon>
        <taxon>Aphidomorpha</taxon>
        <taxon>Aphidoidea</taxon>
        <taxon>Aphididae</taxon>
        <taxon>Aphidini</taxon>
        <taxon>Aphis</taxon>
        <taxon>Aphis</taxon>
    </lineage>
</organism>
<keyword evidence="2" id="KW-1185">Reference proteome</keyword>
<dbReference type="AlphaFoldDB" id="A0A6G0TTF0"/>
<evidence type="ECO:0000313" key="1">
    <source>
        <dbReference type="EMBL" id="KAE9538552.1"/>
    </source>
</evidence>
<dbReference type="Proteomes" id="UP000475862">
    <property type="component" value="Unassembled WGS sequence"/>
</dbReference>
<gene>
    <name evidence="1" type="ORF">AGLY_005651</name>
</gene>